<sequence length="215" mass="24041">MNNLKIKTMDFLKALNDVQKSVKVSIDINDLQNLKAANYCLCFAKKVNNAYTVVWQSYDKYLVDNTFSWTPQYQLFGTNTFQDNITVNVNTNIVNIGLSETSILNQYGVLGNPVTGGADTGFTMDNQYGSIHPGVNQVSTGINGQITATPIYVAEAPIMQGTCFLQPVEKALIWFEQDIQTGTMFSTARSRDIEVDLTQTNSVHIQYKNQQWSII</sequence>
<comment type="caution">
    <text evidence="1">The sequence shown here is derived from an EMBL/GenBank/DDBJ whole genome shotgun (WGS) entry which is preliminary data.</text>
</comment>
<dbReference type="OrthoDB" id="1467427at2"/>
<dbReference type="Proteomes" id="UP000036923">
    <property type="component" value="Unassembled WGS sequence"/>
</dbReference>
<dbReference type="RefSeq" id="WP_050753125.1">
    <property type="nucleotide sequence ID" value="NZ_JQKC01000013.1"/>
</dbReference>
<protein>
    <submittedName>
        <fullName evidence="1">Uncharacterized protein</fullName>
    </submittedName>
</protein>
<evidence type="ECO:0000313" key="2">
    <source>
        <dbReference type="Proteomes" id="UP000036923"/>
    </source>
</evidence>
<accession>A0A0L6JIV8</accession>
<keyword evidence="2" id="KW-1185">Reference proteome</keyword>
<dbReference type="EMBL" id="LGTC01000001">
    <property type="protein sequence ID" value="KNY25781.1"/>
    <property type="molecule type" value="Genomic_DNA"/>
</dbReference>
<reference evidence="2" key="1">
    <citation type="submission" date="2015-07" db="EMBL/GenBank/DDBJ databases">
        <title>Near-Complete Genome Sequence of the Cellulolytic Bacterium Bacteroides (Pseudobacteroides) cellulosolvens ATCC 35603.</title>
        <authorList>
            <person name="Dassa B."/>
            <person name="Utturkar S.M."/>
            <person name="Klingeman D.M."/>
            <person name="Hurt R.A."/>
            <person name="Keller M."/>
            <person name="Xu J."/>
            <person name="Reddy Y.H.K."/>
            <person name="Borovok I."/>
            <person name="Grinberg I.R."/>
            <person name="Lamed R."/>
            <person name="Zhivin O."/>
            <person name="Bayer E.A."/>
            <person name="Brown S.D."/>
        </authorList>
    </citation>
    <scope>NUCLEOTIDE SEQUENCE [LARGE SCALE GENOMIC DNA]</scope>
    <source>
        <strain evidence="2">DSM 2933</strain>
    </source>
</reference>
<proteinExistence type="predicted"/>
<dbReference type="AlphaFoldDB" id="A0A0L6JIV8"/>
<name>A0A0L6JIV8_9FIRM</name>
<evidence type="ECO:0000313" key="1">
    <source>
        <dbReference type="EMBL" id="KNY25781.1"/>
    </source>
</evidence>
<gene>
    <name evidence="1" type="ORF">Bccel_1041</name>
</gene>
<organism evidence="1 2">
    <name type="scientific">Pseudobacteroides cellulosolvens ATCC 35603 = DSM 2933</name>
    <dbReference type="NCBI Taxonomy" id="398512"/>
    <lineage>
        <taxon>Bacteria</taxon>
        <taxon>Bacillati</taxon>
        <taxon>Bacillota</taxon>
        <taxon>Clostridia</taxon>
        <taxon>Eubacteriales</taxon>
        <taxon>Oscillospiraceae</taxon>
        <taxon>Pseudobacteroides</taxon>
    </lineage>
</organism>
<dbReference type="eggNOG" id="ENOG50326IS">
    <property type="taxonomic scope" value="Bacteria"/>
</dbReference>